<feature type="domain" description="DUF4745" evidence="2">
    <location>
        <begin position="27"/>
        <end position="165"/>
    </location>
</feature>
<evidence type="ECO:0000259" key="2">
    <source>
        <dbReference type="Pfam" id="PF15923"/>
    </source>
</evidence>
<protein>
    <submittedName>
        <fullName evidence="4">CSON001483 protein</fullName>
    </submittedName>
    <submittedName>
        <fullName evidence="3">CSON009960 protein</fullName>
    </submittedName>
</protein>
<dbReference type="InterPro" id="IPR031813">
    <property type="entry name" value="DUF4745"/>
</dbReference>
<accession>A0A336MHZ7</accession>
<evidence type="ECO:0000256" key="1">
    <source>
        <dbReference type="SAM" id="MobiDB-lite"/>
    </source>
</evidence>
<dbReference type="AlphaFoldDB" id="A0A336MHZ7"/>
<dbReference type="EMBL" id="UFQT01000039">
    <property type="protein sequence ID" value="SSX18480.1"/>
    <property type="molecule type" value="Genomic_DNA"/>
</dbReference>
<evidence type="ECO:0000313" key="3">
    <source>
        <dbReference type="EMBL" id="SSX18480.1"/>
    </source>
</evidence>
<dbReference type="EMBL" id="UFQT01001230">
    <property type="protein sequence ID" value="SSX29580.1"/>
    <property type="molecule type" value="Genomic_DNA"/>
</dbReference>
<organism evidence="4">
    <name type="scientific">Culicoides sonorensis</name>
    <name type="common">Biting midge</name>
    <dbReference type="NCBI Taxonomy" id="179676"/>
    <lineage>
        <taxon>Eukaryota</taxon>
        <taxon>Metazoa</taxon>
        <taxon>Ecdysozoa</taxon>
        <taxon>Arthropoda</taxon>
        <taxon>Hexapoda</taxon>
        <taxon>Insecta</taxon>
        <taxon>Pterygota</taxon>
        <taxon>Neoptera</taxon>
        <taxon>Endopterygota</taxon>
        <taxon>Diptera</taxon>
        <taxon>Nematocera</taxon>
        <taxon>Chironomoidea</taxon>
        <taxon>Ceratopogonidae</taxon>
        <taxon>Ceratopogoninae</taxon>
        <taxon>Culicoides</taxon>
        <taxon>Monoculicoides</taxon>
    </lineage>
</organism>
<evidence type="ECO:0000313" key="4">
    <source>
        <dbReference type="EMBL" id="SSX29580.1"/>
    </source>
</evidence>
<feature type="compositionally biased region" description="Low complexity" evidence="1">
    <location>
        <begin position="13"/>
        <end position="35"/>
    </location>
</feature>
<name>A0A336MHZ7_CULSO</name>
<sequence>MSDPEPEVIPTQRSTPRSSGSSISPSTSSSSSTGSAKSAVSECLGAWLSYLQLLNNLVASGYRLTQCISTLEGWTSTESQATAASQTSYQILSAWDELAKATSIATATVKSHIVSKLQDFITQPVATFEHESDLQRSREHNHYVVHDSFQTLVNLQHQFSVASCEFFVQCIFQSGYPVEPSNVGATQGLTLSDIRSQTPSPAGLVKGEHLVKACERYGSGSTQASSDHGGQFEQIRGPSPIQGMGHLDNIRGPLPNPGQLLTMKTPFYRGSRSPLNFPLFPSNGQRRWSETAAVQTAAQEDENQARRWSMPWEHKTDKQNTRMPISKLAVPMHQAKSSVSGGDRSQSITSDSSVDGLTEAIQLLSCKPVQRTLPLQHAIGAPFIIEEPGGMYGIWSAPQTQVSPHLRFMKEQDKSFDENAPP</sequence>
<gene>
    <name evidence="4" type="primary">CSON001483</name>
    <name evidence="3" type="synonym">CSON009960</name>
</gene>
<dbReference type="VEuPathDB" id="VectorBase:CSON009960"/>
<dbReference type="Pfam" id="PF15923">
    <property type="entry name" value="DUF4745"/>
    <property type="match status" value="1"/>
</dbReference>
<feature type="region of interest" description="Disordered" evidence="1">
    <location>
        <begin position="1"/>
        <end position="35"/>
    </location>
</feature>
<reference evidence="4" key="1">
    <citation type="submission" date="2018-07" db="EMBL/GenBank/DDBJ databases">
        <authorList>
            <person name="Quirk P.G."/>
            <person name="Krulwich T.A."/>
        </authorList>
    </citation>
    <scope>NUCLEOTIDE SEQUENCE</scope>
</reference>
<dbReference type="VEuPathDB" id="VectorBase:CSON001483"/>
<proteinExistence type="predicted"/>